<feature type="transmembrane region" description="Helical" evidence="6">
    <location>
        <begin position="108"/>
        <end position="137"/>
    </location>
</feature>
<evidence type="ECO:0000313" key="9">
    <source>
        <dbReference type="Proteomes" id="UP001190700"/>
    </source>
</evidence>
<feature type="transmembrane region" description="Helical" evidence="6">
    <location>
        <begin position="157"/>
        <end position="182"/>
    </location>
</feature>
<evidence type="ECO:0000313" key="8">
    <source>
        <dbReference type="EMBL" id="KAK3260318.1"/>
    </source>
</evidence>
<dbReference type="Proteomes" id="UP001190700">
    <property type="component" value="Unassembled WGS sequence"/>
</dbReference>
<dbReference type="GO" id="GO:0004602">
    <property type="term" value="F:glutathione peroxidase activity"/>
    <property type="evidence" value="ECO:0007669"/>
    <property type="project" value="TreeGrafter"/>
</dbReference>
<dbReference type="PANTHER" id="PTHR10250:SF26">
    <property type="entry name" value="GLUTATHIONE S-TRANSFERASE 3, MITOCHONDRIAL"/>
    <property type="match status" value="1"/>
</dbReference>
<dbReference type="EMBL" id="LGRX02017854">
    <property type="protein sequence ID" value="KAK3260318.1"/>
    <property type="molecule type" value="Genomic_DNA"/>
</dbReference>
<reference evidence="7" key="2">
    <citation type="submission" date="2023-06" db="EMBL/GenBank/DDBJ databases">
        <title>Long-read-based genome assembly of the green algal bacterivore Cymbomonas tetramitiformis.</title>
        <authorList>
            <person name="Gyaltshen Y."/>
            <person name="Rozenberg A."/>
            <person name="Paasch A."/>
            <person name="Burns J.A."/>
            <person name="Warring S."/>
            <person name="Larson R."/>
            <person name="Maurer-Alcala X."/>
            <person name="Dacks J."/>
            <person name="Kim E."/>
        </authorList>
    </citation>
    <scope>NUCLEOTIDE SEQUENCE</scope>
    <source>
        <strain evidence="7">PLY_AMNH</strain>
    </source>
</reference>
<dbReference type="GO" id="GO:0006691">
    <property type="term" value="P:leukotriene metabolic process"/>
    <property type="evidence" value="ECO:0007669"/>
    <property type="project" value="UniProtKB-ARBA"/>
</dbReference>
<dbReference type="GO" id="GO:0005783">
    <property type="term" value="C:endoplasmic reticulum"/>
    <property type="evidence" value="ECO:0007669"/>
    <property type="project" value="TreeGrafter"/>
</dbReference>
<dbReference type="PANTHER" id="PTHR10250">
    <property type="entry name" value="MICROSOMAL GLUTATHIONE S-TRANSFERASE"/>
    <property type="match status" value="1"/>
</dbReference>
<dbReference type="GO" id="GO:0016020">
    <property type="term" value="C:membrane"/>
    <property type="evidence" value="ECO:0007669"/>
    <property type="project" value="UniProtKB-SubCell"/>
</dbReference>
<evidence type="ECO:0000256" key="1">
    <source>
        <dbReference type="ARBA" id="ARBA00004141"/>
    </source>
</evidence>
<feature type="compositionally biased region" description="Polar residues" evidence="5">
    <location>
        <begin position="1"/>
        <end position="11"/>
    </location>
</feature>
<dbReference type="SUPFAM" id="SSF161084">
    <property type="entry name" value="MAPEG domain-like"/>
    <property type="match status" value="1"/>
</dbReference>
<feature type="region of interest" description="Disordered" evidence="5">
    <location>
        <begin position="1"/>
        <end position="32"/>
    </location>
</feature>
<evidence type="ECO:0000256" key="5">
    <source>
        <dbReference type="SAM" id="MobiDB-lite"/>
    </source>
</evidence>
<dbReference type="InterPro" id="IPR001129">
    <property type="entry name" value="Membr-assoc_MAPEG"/>
</dbReference>
<evidence type="ECO:0000313" key="7">
    <source>
        <dbReference type="EMBL" id="KAK3244504.1"/>
    </source>
</evidence>
<dbReference type="InterPro" id="IPR050997">
    <property type="entry name" value="MAPEG"/>
</dbReference>
<evidence type="ECO:0000256" key="2">
    <source>
        <dbReference type="ARBA" id="ARBA00022692"/>
    </source>
</evidence>
<evidence type="ECO:0000256" key="3">
    <source>
        <dbReference type="ARBA" id="ARBA00022989"/>
    </source>
</evidence>
<feature type="transmembrane region" description="Helical" evidence="6">
    <location>
        <begin position="48"/>
        <end position="69"/>
    </location>
</feature>
<dbReference type="AlphaFoldDB" id="A0AAE0BYQ1"/>
<dbReference type="GO" id="GO:0004364">
    <property type="term" value="F:glutathione transferase activity"/>
    <property type="evidence" value="ECO:0007669"/>
    <property type="project" value="TreeGrafter"/>
</dbReference>
<dbReference type="Gene3D" id="1.20.120.550">
    <property type="entry name" value="Membrane associated eicosanoid/glutathione metabolism-like domain"/>
    <property type="match status" value="1"/>
</dbReference>
<keyword evidence="2 6" id="KW-0812">Transmembrane</keyword>
<comment type="caution">
    <text evidence="7">The sequence shown here is derived from an EMBL/GenBank/DDBJ whole genome shotgun (WGS) entry which is preliminary data.</text>
</comment>
<comment type="subcellular location">
    <subcellularLocation>
        <location evidence="1">Membrane</location>
        <topology evidence="1">Multi-pass membrane protein</topology>
    </subcellularLocation>
</comment>
<gene>
    <name evidence="8" type="ORF">CYMTET_30717</name>
    <name evidence="7" type="ORF">CYMTET_45885</name>
</gene>
<organism evidence="7 9">
    <name type="scientific">Cymbomonas tetramitiformis</name>
    <dbReference type="NCBI Taxonomy" id="36881"/>
    <lineage>
        <taxon>Eukaryota</taxon>
        <taxon>Viridiplantae</taxon>
        <taxon>Chlorophyta</taxon>
        <taxon>Pyramimonadophyceae</taxon>
        <taxon>Pyramimonadales</taxon>
        <taxon>Pyramimonadaceae</taxon>
        <taxon>Cymbomonas</taxon>
    </lineage>
</organism>
<keyword evidence="9" id="KW-1185">Reference proteome</keyword>
<protein>
    <submittedName>
        <fullName evidence="7">Uncharacterized protein</fullName>
    </submittedName>
</protein>
<name>A0AAE0BYQ1_9CHLO</name>
<dbReference type="InterPro" id="IPR023352">
    <property type="entry name" value="MAPEG-like_dom_sf"/>
</dbReference>
<evidence type="ECO:0000256" key="4">
    <source>
        <dbReference type="ARBA" id="ARBA00023136"/>
    </source>
</evidence>
<proteinExistence type="predicted"/>
<accession>A0AAE0BYQ1</accession>
<keyword evidence="4 6" id="KW-0472">Membrane</keyword>
<evidence type="ECO:0000256" key="6">
    <source>
        <dbReference type="SAM" id="Phobius"/>
    </source>
</evidence>
<dbReference type="Pfam" id="PF01124">
    <property type="entry name" value="MAPEG"/>
    <property type="match status" value="1"/>
</dbReference>
<reference evidence="7 9" key="1">
    <citation type="journal article" date="2015" name="Genome Biol. Evol.">
        <title>Comparative Genomics of a Bacterivorous Green Alga Reveals Evolutionary Causalities and Consequences of Phago-Mixotrophic Mode of Nutrition.</title>
        <authorList>
            <person name="Burns J.A."/>
            <person name="Paasch A."/>
            <person name="Narechania A."/>
            <person name="Kim E."/>
        </authorList>
    </citation>
    <scope>NUCLEOTIDE SEQUENCE [LARGE SCALE GENOMIC DNA]</scope>
    <source>
        <strain evidence="7">PLY_AMNH</strain>
    </source>
</reference>
<dbReference type="EMBL" id="LGRX02031791">
    <property type="protein sequence ID" value="KAK3244504.1"/>
    <property type="molecule type" value="Genomic_DNA"/>
</dbReference>
<sequence>MDDTLSLSALSANCADSKPKPTPSPEPAEGKKLKSCDTMMSDYVPQDFGLVMLVLVLSWLLNAYLSLLVTRARKKYNVPYPTLYADSSNKYAYQFNCVQRAHQNTLELLYGVQLLVVVNGFFVPRASALLGFLWVVMRFVYGWGYAHKGPKARLPGAYASLAGLVPLLGLTFLNGISMISFLDGCLTNVDRGVRHNGINVEHEATTPLGPTKSKVGSP</sequence>
<keyword evidence="3 6" id="KW-1133">Transmembrane helix</keyword>
<dbReference type="GO" id="GO:0005635">
    <property type="term" value="C:nuclear envelope"/>
    <property type="evidence" value="ECO:0007669"/>
    <property type="project" value="TreeGrafter"/>
</dbReference>